<sequence>MKSIATDKAPAAIGPYSQAVVAGGLLFCSGQIPLDPVSGELVVGTVEQETERVMENLRGVLEAAGTDFDHLVKTTIYLTDMADFAAVNQVYGQYFSTIKPARATVAVAALPRGARVEIEAVAELKN</sequence>
<evidence type="ECO:0000256" key="1">
    <source>
        <dbReference type="ARBA" id="ARBA00010552"/>
    </source>
</evidence>
<dbReference type="GO" id="GO:0005829">
    <property type="term" value="C:cytosol"/>
    <property type="evidence" value="ECO:0007669"/>
    <property type="project" value="TreeGrafter"/>
</dbReference>
<dbReference type="RefSeq" id="WP_078790797.1">
    <property type="nucleotide sequence ID" value="NZ_FUWR01000015.1"/>
</dbReference>
<dbReference type="NCBIfam" id="TIGR00004">
    <property type="entry name" value="Rid family detoxifying hydrolase"/>
    <property type="match status" value="1"/>
</dbReference>
<name>A0A1T4QUD8_9BACT</name>
<dbReference type="AlphaFoldDB" id="A0A1T4QUD8"/>
<dbReference type="InterPro" id="IPR006056">
    <property type="entry name" value="RidA"/>
</dbReference>
<dbReference type="SUPFAM" id="SSF55298">
    <property type="entry name" value="YjgF-like"/>
    <property type="match status" value="1"/>
</dbReference>
<accession>A0A1T4QUD8</accession>
<dbReference type="PROSITE" id="PS01094">
    <property type="entry name" value="UPF0076"/>
    <property type="match status" value="1"/>
</dbReference>
<dbReference type="InterPro" id="IPR035959">
    <property type="entry name" value="RutC-like_sf"/>
</dbReference>
<dbReference type="STRING" id="115783.SAMN02745119_02538"/>
<dbReference type="InterPro" id="IPR019897">
    <property type="entry name" value="RidA_CS"/>
</dbReference>
<reference evidence="3" key="1">
    <citation type="submission" date="2017-02" db="EMBL/GenBank/DDBJ databases">
        <authorList>
            <person name="Varghese N."/>
            <person name="Submissions S."/>
        </authorList>
    </citation>
    <scope>NUCLEOTIDE SEQUENCE [LARGE SCALE GENOMIC DNA]</scope>
    <source>
        <strain evidence="3">ATCC BAA-34</strain>
    </source>
</reference>
<dbReference type="EMBL" id="FUWR01000015">
    <property type="protein sequence ID" value="SKA07419.1"/>
    <property type="molecule type" value="Genomic_DNA"/>
</dbReference>
<keyword evidence="3" id="KW-1185">Reference proteome</keyword>
<dbReference type="OrthoDB" id="9808943at2"/>
<dbReference type="PANTHER" id="PTHR11803">
    <property type="entry name" value="2-IMINOBUTANOATE/2-IMINOPROPANOATE DEAMINASE RIDA"/>
    <property type="match status" value="1"/>
</dbReference>
<dbReference type="Proteomes" id="UP000190102">
    <property type="component" value="Unassembled WGS sequence"/>
</dbReference>
<dbReference type="Gene3D" id="3.30.1330.40">
    <property type="entry name" value="RutC-like"/>
    <property type="match status" value="1"/>
</dbReference>
<dbReference type="CDD" id="cd00448">
    <property type="entry name" value="YjgF_YER057c_UK114_family"/>
    <property type="match status" value="1"/>
</dbReference>
<dbReference type="InterPro" id="IPR006175">
    <property type="entry name" value="YjgF/YER057c/UK114"/>
</dbReference>
<proteinExistence type="inferred from homology"/>
<gene>
    <name evidence="2" type="ORF">SAMN02745119_02538</name>
</gene>
<dbReference type="PANTHER" id="PTHR11803:SF39">
    <property type="entry name" value="2-IMINOBUTANOATE_2-IMINOPROPANOATE DEAMINASE"/>
    <property type="match status" value="1"/>
</dbReference>
<protein>
    <submittedName>
        <fullName evidence="2">Endoribonuclease L-PSP</fullName>
    </submittedName>
</protein>
<dbReference type="Pfam" id="PF01042">
    <property type="entry name" value="Ribonuc_L-PSP"/>
    <property type="match status" value="1"/>
</dbReference>
<evidence type="ECO:0000313" key="3">
    <source>
        <dbReference type="Proteomes" id="UP000190102"/>
    </source>
</evidence>
<dbReference type="FunFam" id="3.30.1330.40:FF:000001">
    <property type="entry name" value="L-PSP family endoribonuclease"/>
    <property type="match status" value="1"/>
</dbReference>
<evidence type="ECO:0000313" key="2">
    <source>
        <dbReference type="EMBL" id="SKA07419.1"/>
    </source>
</evidence>
<organism evidence="2 3">
    <name type="scientific">Trichlorobacter thiogenes</name>
    <dbReference type="NCBI Taxonomy" id="115783"/>
    <lineage>
        <taxon>Bacteria</taxon>
        <taxon>Pseudomonadati</taxon>
        <taxon>Thermodesulfobacteriota</taxon>
        <taxon>Desulfuromonadia</taxon>
        <taxon>Geobacterales</taxon>
        <taxon>Geobacteraceae</taxon>
        <taxon>Trichlorobacter</taxon>
    </lineage>
</organism>
<dbReference type="GO" id="GO:0019239">
    <property type="term" value="F:deaminase activity"/>
    <property type="evidence" value="ECO:0007669"/>
    <property type="project" value="TreeGrafter"/>
</dbReference>
<comment type="similarity">
    <text evidence="1">Belongs to the RutC family.</text>
</comment>